<feature type="non-terminal residue" evidence="1">
    <location>
        <position position="53"/>
    </location>
</feature>
<evidence type="ECO:0000313" key="1">
    <source>
        <dbReference type="EMBL" id="KFM57508.1"/>
    </source>
</evidence>
<name>A0A087SXB9_STEMI</name>
<accession>A0A087SXB9</accession>
<protein>
    <submittedName>
        <fullName evidence="1">Uncharacterized protein</fullName>
    </submittedName>
</protein>
<dbReference type="AlphaFoldDB" id="A0A087SXB9"/>
<evidence type="ECO:0000313" key="2">
    <source>
        <dbReference type="Proteomes" id="UP000054359"/>
    </source>
</evidence>
<dbReference type="Proteomes" id="UP000054359">
    <property type="component" value="Unassembled WGS sequence"/>
</dbReference>
<sequence length="53" mass="6212">MYTVKLGCKFWFTPGSIEEGFEHSLDRCCHIFLFSTRVNCHLFVTFGCDNINF</sequence>
<organism evidence="1 2">
    <name type="scientific">Stegodyphus mimosarum</name>
    <name type="common">African social velvet spider</name>
    <dbReference type="NCBI Taxonomy" id="407821"/>
    <lineage>
        <taxon>Eukaryota</taxon>
        <taxon>Metazoa</taxon>
        <taxon>Ecdysozoa</taxon>
        <taxon>Arthropoda</taxon>
        <taxon>Chelicerata</taxon>
        <taxon>Arachnida</taxon>
        <taxon>Araneae</taxon>
        <taxon>Araneomorphae</taxon>
        <taxon>Entelegynae</taxon>
        <taxon>Eresoidea</taxon>
        <taxon>Eresidae</taxon>
        <taxon>Stegodyphus</taxon>
    </lineage>
</organism>
<reference evidence="1 2" key="1">
    <citation type="submission" date="2013-11" db="EMBL/GenBank/DDBJ databases">
        <title>Genome sequencing of Stegodyphus mimosarum.</title>
        <authorList>
            <person name="Bechsgaard J."/>
        </authorList>
    </citation>
    <scope>NUCLEOTIDE SEQUENCE [LARGE SCALE GENOMIC DNA]</scope>
</reference>
<proteinExistence type="predicted"/>
<keyword evidence="2" id="KW-1185">Reference proteome</keyword>
<dbReference type="EMBL" id="KK112387">
    <property type="protein sequence ID" value="KFM57508.1"/>
    <property type="molecule type" value="Genomic_DNA"/>
</dbReference>
<gene>
    <name evidence="1" type="ORF">X975_07517</name>
</gene>